<gene>
    <name evidence="3" type="ORF">ABH903_003468</name>
</gene>
<evidence type="ECO:0000259" key="2">
    <source>
        <dbReference type="Pfam" id="PF05065"/>
    </source>
</evidence>
<name>A0ABV4EPF0_BREEP</name>
<evidence type="ECO:0000313" key="4">
    <source>
        <dbReference type="Proteomes" id="UP001565435"/>
    </source>
</evidence>
<protein>
    <submittedName>
        <fullName evidence="3">HK97 family phage major capsid protein</fullName>
    </submittedName>
</protein>
<comment type="subcellular location">
    <subcellularLocation>
        <location evidence="1">Virion</location>
    </subcellularLocation>
</comment>
<sequence>MAVSTTLTSSKGWSPDLHFFPAAEIIPEALIMQTSTIAGAIEGDEPAVRVPFVDDAEADFVAEGETIPESDPTLAEVVVHTGKVSQLIRVSREQLSQPNASERLSESVARAVTNRANEAYLSQPAPTSPATTPPTGLLNIDGIIDGGTIDTDLDVLADAFASIETNKGTVTNIIAAPDAWGSLRKMKTGTGNATTLLGAGTNDATKMLLGVPVITSHAAPSGTLVVMDRTAVVSAVGDLQVQSSDQVYFTSDSIGIRCTWRFGQNFVRPNRVAKLTVTPPEE</sequence>
<proteinExistence type="predicted"/>
<accession>A0ABV4EPF0</accession>
<reference evidence="3 4" key="1">
    <citation type="submission" date="2024-07" db="EMBL/GenBank/DDBJ databases">
        <title>Mealworm larvae gut microbial communities from Newark, Delaware, USA.</title>
        <authorList>
            <person name="Blenner M."/>
        </authorList>
    </citation>
    <scope>NUCLEOTIDE SEQUENCE [LARGE SCALE GENOMIC DNA]</scope>
    <source>
        <strain evidence="3 4">UD i117</strain>
    </source>
</reference>
<dbReference type="RefSeq" id="WP_370037264.1">
    <property type="nucleotide sequence ID" value="NZ_JBGBYS010000029.1"/>
</dbReference>
<evidence type="ECO:0000256" key="1">
    <source>
        <dbReference type="ARBA" id="ARBA00004328"/>
    </source>
</evidence>
<dbReference type="EMBL" id="JBGBYS010000029">
    <property type="protein sequence ID" value="MEY9260421.1"/>
    <property type="molecule type" value="Genomic_DNA"/>
</dbReference>
<dbReference type="InterPro" id="IPR054612">
    <property type="entry name" value="Phage_capsid-like_C"/>
</dbReference>
<dbReference type="NCBIfam" id="TIGR01554">
    <property type="entry name" value="major_cap_HK97"/>
    <property type="match status" value="1"/>
</dbReference>
<dbReference type="Proteomes" id="UP001565435">
    <property type="component" value="Unassembled WGS sequence"/>
</dbReference>
<dbReference type="InterPro" id="IPR024455">
    <property type="entry name" value="Phage_capsid"/>
</dbReference>
<dbReference type="Gene3D" id="3.30.2400.10">
    <property type="entry name" value="Major capsid protein gp5"/>
    <property type="match status" value="1"/>
</dbReference>
<evidence type="ECO:0000313" key="3">
    <source>
        <dbReference type="EMBL" id="MEY9260421.1"/>
    </source>
</evidence>
<comment type="caution">
    <text evidence="3">The sequence shown here is derived from an EMBL/GenBank/DDBJ whole genome shotgun (WGS) entry which is preliminary data.</text>
</comment>
<keyword evidence="4" id="KW-1185">Reference proteome</keyword>
<dbReference type="SUPFAM" id="SSF56563">
    <property type="entry name" value="Major capsid protein gp5"/>
    <property type="match status" value="1"/>
</dbReference>
<dbReference type="Pfam" id="PF05065">
    <property type="entry name" value="Phage_capsid"/>
    <property type="match status" value="1"/>
</dbReference>
<feature type="domain" description="Phage capsid-like C-terminal" evidence="2">
    <location>
        <begin position="45"/>
        <end position="276"/>
    </location>
</feature>
<dbReference type="Gene3D" id="3.30.2320.10">
    <property type="entry name" value="hypothetical protein PF0899 domain"/>
    <property type="match status" value="1"/>
</dbReference>
<organism evidence="3 4">
    <name type="scientific">Brevibacterium epidermidis</name>
    <dbReference type="NCBI Taxonomy" id="1698"/>
    <lineage>
        <taxon>Bacteria</taxon>
        <taxon>Bacillati</taxon>
        <taxon>Actinomycetota</taxon>
        <taxon>Actinomycetes</taxon>
        <taxon>Micrococcales</taxon>
        <taxon>Brevibacteriaceae</taxon>
        <taxon>Brevibacterium</taxon>
    </lineage>
</organism>